<dbReference type="SFLD" id="SFLDF00311">
    <property type="entry name" value="heme_degradation_proteins_(Hut"/>
    <property type="match status" value="1"/>
</dbReference>
<dbReference type="GeneID" id="78362211"/>
<dbReference type="SFLD" id="SFLDG01065">
    <property type="entry name" value="anaerobic_coproporphyrinogen-I"/>
    <property type="match status" value="1"/>
</dbReference>
<dbReference type="CDD" id="cd01335">
    <property type="entry name" value="Radical_SAM"/>
    <property type="match status" value="1"/>
</dbReference>
<keyword evidence="5" id="KW-0411">Iron-sulfur</keyword>
<evidence type="ECO:0000259" key="6">
    <source>
        <dbReference type="PROSITE" id="PS51918"/>
    </source>
</evidence>
<dbReference type="PROSITE" id="PS51918">
    <property type="entry name" value="RADICAL_SAM"/>
    <property type="match status" value="1"/>
</dbReference>
<dbReference type="GO" id="GO:0006779">
    <property type="term" value="P:porphyrin-containing compound biosynthetic process"/>
    <property type="evidence" value="ECO:0007669"/>
    <property type="project" value="TreeGrafter"/>
</dbReference>
<dbReference type="Gene3D" id="3.20.20.70">
    <property type="entry name" value="Aldolase class I"/>
    <property type="match status" value="1"/>
</dbReference>
<evidence type="ECO:0000256" key="4">
    <source>
        <dbReference type="ARBA" id="ARBA00023004"/>
    </source>
</evidence>
<dbReference type="InterPro" id="IPR006638">
    <property type="entry name" value="Elp3/MiaA/NifB-like_rSAM"/>
</dbReference>
<dbReference type="InterPro" id="IPR058240">
    <property type="entry name" value="rSAM_sf"/>
</dbReference>
<proteinExistence type="predicted"/>
<protein>
    <submittedName>
        <fullName evidence="7">Putative heme utilization radical SAM enzyme HutW</fullName>
    </submittedName>
</protein>
<gene>
    <name evidence="7" type="ORF">ADH67_08830</name>
</gene>
<name>A0A227KJQ7_9BURK</name>
<keyword evidence="3" id="KW-0479">Metal-binding</keyword>
<comment type="caution">
    <text evidence="7">The sequence shown here is derived from an EMBL/GenBank/DDBJ whole genome shotgun (WGS) entry which is preliminary data.</text>
</comment>
<dbReference type="GO" id="GO:0005737">
    <property type="term" value="C:cytoplasm"/>
    <property type="evidence" value="ECO:0007669"/>
    <property type="project" value="TreeGrafter"/>
</dbReference>
<dbReference type="InterPro" id="IPR026332">
    <property type="entry name" value="HutW"/>
</dbReference>
<organism evidence="7 8">
    <name type="scientific">Turicimonas muris</name>
    <dbReference type="NCBI Taxonomy" id="1796652"/>
    <lineage>
        <taxon>Bacteria</taxon>
        <taxon>Pseudomonadati</taxon>
        <taxon>Pseudomonadota</taxon>
        <taxon>Betaproteobacteria</taxon>
        <taxon>Burkholderiales</taxon>
        <taxon>Sutterellaceae</taxon>
        <taxon>Turicimonas</taxon>
    </lineage>
</organism>
<keyword evidence="8" id="KW-1185">Reference proteome</keyword>
<dbReference type="PANTHER" id="PTHR13932">
    <property type="entry name" value="COPROPORPHYRINIGEN III OXIDASE"/>
    <property type="match status" value="1"/>
</dbReference>
<dbReference type="NCBIfam" id="TIGR04107">
    <property type="entry name" value="rSAM_HutW"/>
    <property type="match status" value="1"/>
</dbReference>
<dbReference type="Pfam" id="PF04055">
    <property type="entry name" value="Radical_SAM"/>
    <property type="match status" value="1"/>
</dbReference>
<evidence type="ECO:0000256" key="3">
    <source>
        <dbReference type="ARBA" id="ARBA00022723"/>
    </source>
</evidence>
<dbReference type="GO" id="GO:0003824">
    <property type="term" value="F:catalytic activity"/>
    <property type="evidence" value="ECO:0007669"/>
    <property type="project" value="InterPro"/>
</dbReference>
<accession>A0A227KJQ7</accession>
<reference evidence="8" key="1">
    <citation type="submission" date="2017-05" db="EMBL/GenBank/DDBJ databases">
        <title>Improved OligoMM genomes.</title>
        <authorList>
            <person name="Garzetti D."/>
        </authorList>
    </citation>
    <scope>NUCLEOTIDE SEQUENCE [LARGE SCALE GENOMIC DNA]</scope>
    <source>
        <strain evidence="8">YL45</strain>
    </source>
</reference>
<keyword evidence="2" id="KW-0949">S-adenosyl-L-methionine</keyword>
<keyword evidence="4" id="KW-0408">Iron</keyword>
<dbReference type="PANTHER" id="PTHR13932:SF9">
    <property type="entry name" value="COPROPORPHYRINOGEN III OXIDASE"/>
    <property type="match status" value="1"/>
</dbReference>
<feature type="domain" description="Radical SAM core" evidence="6">
    <location>
        <begin position="65"/>
        <end position="307"/>
    </location>
</feature>
<dbReference type="SMART" id="SM00729">
    <property type="entry name" value="Elp3"/>
    <property type="match status" value="1"/>
</dbReference>
<dbReference type="InterPro" id="IPR034505">
    <property type="entry name" value="Coproporphyrinogen-III_oxidase"/>
</dbReference>
<dbReference type="GO" id="GO:0046872">
    <property type="term" value="F:metal ion binding"/>
    <property type="evidence" value="ECO:0007669"/>
    <property type="project" value="UniProtKB-KW"/>
</dbReference>
<dbReference type="AlphaFoldDB" id="A0A227KJQ7"/>
<dbReference type="Proteomes" id="UP000214610">
    <property type="component" value="Unassembled WGS sequence"/>
</dbReference>
<dbReference type="InterPro" id="IPR007197">
    <property type="entry name" value="rSAM"/>
</dbReference>
<dbReference type="SFLD" id="SFLDS00029">
    <property type="entry name" value="Radical_SAM"/>
    <property type="match status" value="1"/>
</dbReference>
<evidence type="ECO:0000256" key="1">
    <source>
        <dbReference type="ARBA" id="ARBA00001966"/>
    </source>
</evidence>
<dbReference type="RefSeq" id="WP_084081533.1">
    <property type="nucleotide sequence ID" value="NZ_CAJTBZ010000008.1"/>
</dbReference>
<dbReference type="InterPro" id="IPR013785">
    <property type="entry name" value="Aldolase_TIM"/>
</dbReference>
<comment type="cofactor">
    <cofactor evidence="1">
        <name>[4Fe-4S] cluster</name>
        <dbReference type="ChEBI" id="CHEBI:49883"/>
    </cofactor>
</comment>
<dbReference type="SUPFAM" id="SSF102114">
    <property type="entry name" value="Radical SAM enzymes"/>
    <property type="match status" value="1"/>
</dbReference>
<sequence length="489" mass="54928">MASFEMGVQLLKNMLIKKKSYSAFFADESDALHKAFPAKATVHAGPFGIPMLWNSARNFLEKKSFEPRKTEGIAYVHTPFCESRCLFCMFYQNPYSKEASNAYTNTLIKEFELWNGRAAQNSAPIKALYFGGGTPTALEASDIRKILGAARKNLPLAKDCEITFEGRVHGFSDEKLEACLEGGVNRLSIGVQTFNPEIRREMQRLDSPEFIIHRLEELGEHDNLAVVIDLLFGFPGQKGKVWTKDLRIAAELPIDGVDCYQLNVFEKSPLNTRIKSGLCEPAATLAEAADMYAESVEKFSSHPDWHRLTNTHWAKTPLERNLYNRLAKGPSDCLPFGCGAGGKLFGYSWMQERKLAKWSDMVDKGLKPVFVMMKPQEHWTLMRTLASSVESGPFNLCEIGGNFNVDIEKPLKPVMDQWIKAGLLEKSGDLYSPTVAGQFWYVTMAQLATEALTMIISKDDSFKADPITQSVYSPNQAEAWLKTINKREK</sequence>
<evidence type="ECO:0000313" key="7">
    <source>
        <dbReference type="EMBL" id="OXE47255.1"/>
    </source>
</evidence>
<evidence type="ECO:0000256" key="2">
    <source>
        <dbReference type="ARBA" id="ARBA00022691"/>
    </source>
</evidence>
<evidence type="ECO:0000313" key="8">
    <source>
        <dbReference type="Proteomes" id="UP000214610"/>
    </source>
</evidence>
<dbReference type="EMBL" id="NHMP01000005">
    <property type="protein sequence ID" value="OXE47255.1"/>
    <property type="molecule type" value="Genomic_DNA"/>
</dbReference>
<evidence type="ECO:0000256" key="5">
    <source>
        <dbReference type="ARBA" id="ARBA00023014"/>
    </source>
</evidence>
<dbReference type="GO" id="GO:0051539">
    <property type="term" value="F:4 iron, 4 sulfur cluster binding"/>
    <property type="evidence" value="ECO:0007669"/>
    <property type="project" value="TreeGrafter"/>
</dbReference>